<evidence type="ECO:0000256" key="3">
    <source>
        <dbReference type="SAM" id="SignalP"/>
    </source>
</evidence>
<feature type="region of interest" description="Disordered" evidence="2">
    <location>
        <begin position="359"/>
        <end position="382"/>
    </location>
</feature>
<feature type="compositionally biased region" description="Basic and acidic residues" evidence="2">
    <location>
        <begin position="278"/>
        <end position="287"/>
    </location>
</feature>
<name>A0AAU9WSD1_9CNID</name>
<feature type="signal peptide" evidence="3">
    <location>
        <begin position="1"/>
        <end position="16"/>
    </location>
</feature>
<feature type="compositionally biased region" description="Polar residues" evidence="2">
    <location>
        <begin position="364"/>
        <end position="380"/>
    </location>
</feature>
<feature type="coiled-coil region" evidence="1">
    <location>
        <begin position="120"/>
        <end position="231"/>
    </location>
</feature>
<comment type="caution">
    <text evidence="4">The sequence shown here is derived from an EMBL/GenBank/DDBJ whole genome shotgun (WGS) entry which is preliminary data.</text>
</comment>
<dbReference type="Proteomes" id="UP001159428">
    <property type="component" value="Unassembled WGS sequence"/>
</dbReference>
<feature type="compositionally biased region" description="Polar residues" evidence="2">
    <location>
        <begin position="303"/>
        <end position="314"/>
    </location>
</feature>
<organism evidence="4 5">
    <name type="scientific">Pocillopora meandrina</name>
    <dbReference type="NCBI Taxonomy" id="46732"/>
    <lineage>
        <taxon>Eukaryota</taxon>
        <taxon>Metazoa</taxon>
        <taxon>Cnidaria</taxon>
        <taxon>Anthozoa</taxon>
        <taxon>Hexacorallia</taxon>
        <taxon>Scleractinia</taxon>
        <taxon>Astrocoeniina</taxon>
        <taxon>Pocilloporidae</taxon>
        <taxon>Pocillopora</taxon>
    </lineage>
</organism>
<keyword evidence="5" id="KW-1185">Reference proteome</keyword>
<feature type="non-terminal residue" evidence="4">
    <location>
        <position position="1"/>
    </location>
</feature>
<evidence type="ECO:0000313" key="4">
    <source>
        <dbReference type="EMBL" id="CAH3124483.1"/>
    </source>
</evidence>
<evidence type="ECO:0000256" key="1">
    <source>
        <dbReference type="SAM" id="Coils"/>
    </source>
</evidence>
<dbReference type="AlphaFoldDB" id="A0AAU9WSD1"/>
<protein>
    <submittedName>
        <fullName evidence="4">Uncharacterized protein</fullName>
    </submittedName>
</protein>
<feature type="compositionally biased region" description="Polar residues" evidence="2">
    <location>
        <begin position="330"/>
        <end position="344"/>
    </location>
</feature>
<evidence type="ECO:0000256" key="2">
    <source>
        <dbReference type="SAM" id="MobiDB-lite"/>
    </source>
</evidence>
<keyword evidence="1" id="KW-0175">Coiled coil</keyword>
<feature type="compositionally biased region" description="Basic and acidic residues" evidence="2">
    <location>
        <begin position="315"/>
        <end position="328"/>
    </location>
</feature>
<keyword evidence="3" id="KW-0732">Signal</keyword>
<reference evidence="4 5" key="1">
    <citation type="submission" date="2022-05" db="EMBL/GenBank/DDBJ databases">
        <authorList>
            <consortium name="Genoscope - CEA"/>
            <person name="William W."/>
        </authorList>
    </citation>
    <scope>NUCLEOTIDE SEQUENCE [LARGE SCALE GENOMIC DNA]</scope>
</reference>
<evidence type="ECO:0000313" key="5">
    <source>
        <dbReference type="Proteomes" id="UP001159428"/>
    </source>
</evidence>
<gene>
    <name evidence="4" type="ORF">PMEA_00011300</name>
</gene>
<accession>A0AAU9WSD1</accession>
<feature type="region of interest" description="Disordered" evidence="2">
    <location>
        <begin position="278"/>
        <end position="344"/>
    </location>
</feature>
<proteinExistence type="predicted"/>
<sequence length="434" mass="49554">LLLIFLSLVFHSGMWCSSLNTSEPSKFPQESSTDSYLSYGGGKLPSGFILQHNFQQNPNRNLLVPQPQIQYYPWGNPTQAMNYRFPYASYMDPIHGHMPYTPHPQQLLPNAGKSVIVTKYNNALQDNEFLDEEMEEQKKRNSLLMQRISEIQKELKTVKESTAKLYNECRSVDETCERFSKQLDEEKRKLLETIERKRSDISKVKVDAELVAALREEKDRSLLEIARLRDDVIDADIDVDNLTIEYQYELGKMVIFPFWKLEEEIDKVLPHCGRGSCVEESRKERAADTNGGRFCQERFAPGSNESSEQTTLNDSLERNSAENSKELLGKSSQESSQNDETSVTSQVTVIKVNIPVEHSHSVDKSSTINESASNQFSPPSTDDVCVETGSKYVEDLSFPHSKAQTKPGKKIRKTGRFSRWLRSLCCISKRNKNQ</sequence>
<dbReference type="EMBL" id="CALNXJ010000020">
    <property type="protein sequence ID" value="CAH3124483.1"/>
    <property type="molecule type" value="Genomic_DNA"/>
</dbReference>
<feature type="chain" id="PRO_5043897299" evidence="3">
    <location>
        <begin position="17"/>
        <end position="434"/>
    </location>
</feature>